<reference evidence="7" key="1">
    <citation type="journal article" date="2014" name="Front. Microbiol.">
        <title>High frequency of phylogenetically diverse reductive dehalogenase-homologous genes in deep subseafloor sedimentary metagenomes.</title>
        <authorList>
            <person name="Kawai M."/>
            <person name="Futagami T."/>
            <person name="Toyoda A."/>
            <person name="Takaki Y."/>
            <person name="Nishi S."/>
            <person name="Hori S."/>
            <person name="Arai W."/>
            <person name="Tsubouchi T."/>
            <person name="Morono Y."/>
            <person name="Uchiyama I."/>
            <person name="Ito T."/>
            <person name="Fujiyama A."/>
            <person name="Inagaki F."/>
            <person name="Takami H."/>
        </authorList>
    </citation>
    <scope>NUCLEOTIDE SEQUENCE</scope>
    <source>
        <strain evidence="7">Expedition CK06-06</strain>
    </source>
</reference>
<dbReference type="InterPro" id="IPR050131">
    <property type="entry name" value="Peptidase_S8_subtilisin-like"/>
</dbReference>
<protein>
    <recommendedName>
        <fullName evidence="6">Peptidase S8/S53 domain-containing protein</fullName>
    </recommendedName>
</protein>
<gene>
    <name evidence="7" type="ORF">S01H1_47893</name>
</gene>
<dbReference type="PROSITE" id="PS00136">
    <property type="entry name" value="SUBTILASE_ASP"/>
    <property type="match status" value="1"/>
</dbReference>
<dbReference type="EMBL" id="BARS01030724">
    <property type="protein sequence ID" value="GAG25134.1"/>
    <property type="molecule type" value="Genomic_DNA"/>
</dbReference>
<dbReference type="InterPro" id="IPR036852">
    <property type="entry name" value="Peptidase_S8/S53_dom_sf"/>
</dbReference>
<feature type="region of interest" description="Disordered" evidence="5">
    <location>
        <begin position="1"/>
        <end position="28"/>
    </location>
</feature>
<comment type="similarity">
    <text evidence="1">Belongs to the peptidase S8 family.</text>
</comment>
<evidence type="ECO:0000256" key="1">
    <source>
        <dbReference type="ARBA" id="ARBA00011073"/>
    </source>
</evidence>
<dbReference type="PROSITE" id="PS00137">
    <property type="entry name" value="SUBTILASE_HIS"/>
    <property type="match status" value="1"/>
</dbReference>
<dbReference type="GO" id="GO:0004252">
    <property type="term" value="F:serine-type endopeptidase activity"/>
    <property type="evidence" value="ECO:0007669"/>
    <property type="project" value="InterPro"/>
</dbReference>
<organism evidence="7">
    <name type="scientific">marine sediment metagenome</name>
    <dbReference type="NCBI Taxonomy" id="412755"/>
    <lineage>
        <taxon>unclassified sequences</taxon>
        <taxon>metagenomes</taxon>
        <taxon>ecological metagenomes</taxon>
    </lineage>
</organism>
<feature type="compositionally biased region" description="Basic and acidic residues" evidence="5">
    <location>
        <begin position="1"/>
        <end position="12"/>
    </location>
</feature>
<dbReference type="InterPro" id="IPR015500">
    <property type="entry name" value="Peptidase_S8_subtilisin-rel"/>
</dbReference>
<dbReference type="Gene3D" id="3.40.50.200">
    <property type="entry name" value="Peptidase S8/S53 domain"/>
    <property type="match status" value="1"/>
</dbReference>
<comment type="caution">
    <text evidence="7">The sequence shown here is derived from an EMBL/GenBank/DDBJ whole genome shotgun (WGS) entry which is preliminary data.</text>
</comment>
<sequence>LPEVLRITEDKPMPLPETLETREESSDLSGPLLGNTLEIVGAQAAWGFGITGEGWYVAVLDTGIRTSHEMFQGKNIVEHCFALGEDWYDKENGDCPNGKTEMAGPGSAAHYESRYGHGSHVASIAAGNDHDTHFGVAKDANIIAIQVFSYFPSYADVLSWSSDQLKGLEYVYTLRNTYNIASVNMSLGSAEGYSDFCESSSRAQGVANLRAAGIATVIAAGNEGQCNAVSDPACIPGAVTVSGTDKEDNEYTSGNWHDEMVD</sequence>
<evidence type="ECO:0000256" key="5">
    <source>
        <dbReference type="SAM" id="MobiDB-lite"/>
    </source>
</evidence>
<evidence type="ECO:0000313" key="7">
    <source>
        <dbReference type="EMBL" id="GAG25134.1"/>
    </source>
</evidence>
<feature type="non-terminal residue" evidence="7">
    <location>
        <position position="1"/>
    </location>
</feature>
<evidence type="ECO:0000256" key="3">
    <source>
        <dbReference type="ARBA" id="ARBA00022801"/>
    </source>
</evidence>
<dbReference type="Pfam" id="PF00082">
    <property type="entry name" value="Peptidase_S8"/>
    <property type="match status" value="1"/>
</dbReference>
<dbReference type="InterPro" id="IPR000209">
    <property type="entry name" value="Peptidase_S8/S53_dom"/>
</dbReference>
<dbReference type="InterPro" id="IPR022398">
    <property type="entry name" value="Peptidase_S8_His-AS"/>
</dbReference>
<dbReference type="GO" id="GO:0006508">
    <property type="term" value="P:proteolysis"/>
    <property type="evidence" value="ECO:0007669"/>
    <property type="project" value="UniProtKB-KW"/>
</dbReference>
<name>X0W2V9_9ZZZZ</name>
<dbReference type="InterPro" id="IPR023827">
    <property type="entry name" value="Peptidase_S8_Asp-AS"/>
</dbReference>
<dbReference type="SUPFAM" id="SSF52743">
    <property type="entry name" value="Subtilisin-like"/>
    <property type="match status" value="1"/>
</dbReference>
<feature type="domain" description="Peptidase S8/S53" evidence="6">
    <location>
        <begin position="52"/>
        <end position="250"/>
    </location>
</feature>
<proteinExistence type="inferred from homology"/>
<accession>X0W2V9</accession>
<dbReference type="PROSITE" id="PS51892">
    <property type="entry name" value="SUBTILASE"/>
    <property type="match status" value="1"/>
</dbReference>
<dbReference type="PRINTS" id="PR00723">
    <property type="entry name" value="SUBTILISIN"/>
</dbReference>
<dbReference type="AlphaFoldDB" id="X0W2V9"/>
<feature type="non-terminal residue" evidence="7">
    <location>
        <position position="262"/>
    </location>
</feature>
<dbReference type="PANTHER" id="PTHR43806:SF11">
    <property type="entry name" value="CEREVISIN-RELATED"/>
    <property type="match status" value="1"/>
</dbReference>
<evidence type="ECO:0000256" key="4">
    <source>
        <dbReference type="ARBA" id="ARBA00022825"/>
    </source>
</evidence>
<evidence type="ECO:0000259" key="6">
    <source>
        <dbReference type="Pfam" id="PF00082"/>
    </source>
</evidence>
<evidence type="ECO:0000256" key="2">
    <source>
        <dbReference type="ARBA" id="ARBA00022670"/>
    </source>
</evidence>
<keyword evidence="3" id="KW-0378">Hydrolase</keyword>
<keyword evidence="2" id="KW-0645">Protease</keyword>
<keyword evidence="4" id="KW-0720">Serine protease</keyword>
<dbReference type="PANTHER" id="PTHR43806">
    <property type="entry name" value="PEPTIDASE S8"/>
    <property type="match status" value="1"/>
</dbReference>